<dbReference type="STRING" id="71784.A0A1Y2ARG5"/>
<proteinExistence type="predicted"/>
<gene>
    <name evidence="2" type="ORF">BCR39DRAFT_545179</name>
</gene>
<dbReference type="OrthoDB" id="439917at2759"/>
<dbReference type="InterPro" id="IPR038955">
    <property type="entry name" value="PriA/CPL1_fungi"/>
</dbReference>
<protein>
    <recommendedName>
        <fullName evidence="1">Protein CPL1-like domain-containing protein</fullName>
    </recommendedName>
</protein>
<dbReference type="PANTHER" id="PTHR35192">
    <property type="entry name" value="PROTEIN, PUTATIVE-RELATED"/>
    <property type="match status" value="1"/>
</dbReference>
<dbReference type="Pfam" id="PF21671">
    <property type="entry name" value="CPL1-like"/>
    <property type="match status" value="1"/>
</dbReference>
<comment type="caution">
    <text evidence="2">The sequence shown here is derived from an EMBL/GenBank/DDBJ whole genome shotgun (WGS) entry which is preliminary data.</text>
</comment>
<dbReference type="PANTHER" id="PTHR35192:SF2">
    <property type="entry name" value="APPLE DOMAIN-CONTAINING PROTEIN"/>
    <property type="match status" value="1"/>
</dbReference>
<dbReference type="AlphaFoldDB" id="A0A1Y2ARG5"/>
<dbReference type="InterPro" id="IPR048661">
    <property type="entry name" value="CPL1-like"/>
</dbReference>
<organism evidence="2 3">
    <name type="scientific">Naematelia encephala</name>
    <dbReference type="NCBI Taxonomy" id="71784"/>
    <lineage>
        <taxon>Eukaryota</taxon>
        <taxon>Fungi</taxon>
        <taxon>Dikarya</taxon>
        <taxon>Basidiomycota</taxon>
        <taxon>Agaricomycotina</taxon>
        <taxon>Tremellomycetes</taxon>
        <taxon>Tremellales</taxon>
        <taxon>Naemateliaceae</taxon>
        <taxon>Naematelia</taxon>
    </lineage>
</organism>
<dbReference type="InParanoid" id="A0A1Y2ARG5"/>
<keyword evidence="3" id="KW-1185">Reference proteome</keyword>
<dbReference type="Proteomes" id="UP000193986">
    <property type="component" value="Unassembled WGS sequence"/>
</dbReference>
<evidence type="ECO:0000259" key="1">
    <source>
        <dbReference type="Pfam" id="PF21671"/>
    </source>
</evidence>
<sequence length="191" mass="20056">MVCVDDGTGTATCRASSSNRARVCEPGISDSCSSDPNYSTCGTARSGSSETGVCGGAGVSCNNNNACWSGYCNPFSRTCQYTPTPQATTTINRRRLTNSVCPAGKTLCPIGSNGRNLDKLSGSGYECMDIFSNLESCGGCIFDETPFGQDCTTLDNVDDVACVDGRCKINSCLRGWSPTADYRSCVKNNEG</sequence>
<feature type="domain" description="Protein CPL1-like" evidence="1">
    <location>
        <begin position="125"/>
        <end position="186"/>
    </location>
</feature>
<name>A0A1Y2ARG5_9TREE</name>
<accession>A0A1Y2ARG5</accession>
<evidence type="ECO:0000313" key="3">
    <source>
        <dbReference type="Proteomes" id="UP000193986"/>
    </source>
</evidence>
<evidence type="ECO:0000313" key="2">
    <source>
        <dbReference type="EMBL" id="ORY25054.1"/>
    </source>
</evidence>
<reference evidence="2 3" key="1">
    <citation type="submission" date="2016-07" db="EMBL/GenBank/DDBJ databases">
        <title>Pervasive Adenine N6-methylation of Active Genes in Fungi.</title>
        <authorList>
            <consortium name="DOE Joint Genome Institute"/>
            <person name="Mondo S.J."/>
            <person name="Dannebaum R.O."/>
            <person name="Kuo R.C."/>
            <person name="Labutti K."/>
            <person name="Haridas S."/>
            <person name="Kuo A."/>
            <person name="Salamov A."/>
            <person name="Ahrendt S.R."/>
            <person name="Lipzen A."/>
            <person name="Sullivan W."/>
            <person name="Andreopoulos W.B."/>
            <person name="Clum A."/>
            <person name="Lindquist E."/>
            <person name="Daum C."/>
            <person name="Ramamoorthy G.K."/>
            <person name="Gryganskyi A."/>
            <person name="Culley D."/>
            <person name="Magnuson J.K."/>
            <person name="James T.Y."/>
            <person name="O'Malley M.A."/>
            <person name="Stajich J.E."/>
            <person name="Spatafora J.W."/>
            <person name="Visel A."/>
            <person name="Grigoriev I.V."/>
        </authorList>
    </citation>
    <scope>NUCLEOTIDE SEQUENCE [LARGE SCALE GENOMIC DNA]</scope>
    <source>
        <strain evidence="2 3">68-887.2</strain>
    </source>
</reference>
<dbReference type="EMBL" id="MCFC01000061">
    <property type="protein sequence ID" value="ORY25054.1"/>
    <property type="molecule type" value="Genomic_DNA"/>
</dbReference>